<comment type="caution">
    <text evidence="2">The sequence shown here is derived from an EMBL/GenBank/DDBJ whole genome shotgun (WGS) entry which is preliminary data.</text>
</comment>
<evidence type="ECO:0000313" key="3">
    <source>
        <dbReference type="Proteomes" id="UP000614239"/>
    </source>
</evidence>
<reference evidence="2" key="1">
    <citation type="journal article" date="2014" name="Int. J. Syst. Evol. Microbiol.">
        <title>Complete genome sequence of Corynebacterium casei LMG S-19264T (=DSM 44701T), isolated from a smear-ripened cheese.</title>
        <authorList>
            <consortium name="US DOE Joint Genome Institute (JGI-PGF)"/>
            <person name="Walter F."/>
            <person name="Albersmeier A."/>
            <person name="Kalinowski J."/>
            <person name="Ruckert C."/>
        </authorList>
    </citation>
    <scope>NUCLEOTIDE SEQUENCE</scope>
    <source>
        <strain evidence="2">CGMCC 4.7372</strain>
    </source>
</reference>
<keyword evidence="1" id="KW-1133">Transmembrane helix</keyword>
<organism evidence="2 3">
    <name type="scientific">Actinomyces gaoshouyii</name>
    <dbReference type="NCBI Taxonomy" id="1960083"/>
    <lineage>
        <taxon>Bacteria</taxon>
        <taxon>Bacillati</taxon>
        <taxon>Actinomycetota</taxon>
        <taxon>Actinomycetes</taxon>
        <taxon>Actinomycetales</taxon>
        <taxon>Actinomycetaceae</taxon>
        <taxon>Actinomyces</taxon>
    </lineage>
</organism>
<evidence type="ECO:0000256" key="1">
    <source>
        <dbReference type="SAM" id="Phobius"/>
    </source>
</evidence>
<dbReference type="RefSeq" id="WP_229657843.1">
    <property type="nucleotide sequence ID" value="NZ_BMNJ01000001.1"/>
</dbReference>
<feature type="transmembrane region" description="Helical" evidence="1">
    <location>
        <begin position="89"/>
        <end position="109"/>
    </location>
</feature>
<evidence type="ECO:0000313" key="2">
    <source>
        <dbReference type="EMBL" id="GGO95792.1"/>
    </source>
</evidence>
<evidence type="ECO:0008006" key="4">
    <source>
        <dbReference type="Google" id="ProtNLM"/>
    </source>
</evidence>
<keyword evidence="1" id="KW-0472">Membrane</keyword>
<keyword evidence="3" id="KW-1185">Reference proteome</keyword>
<feature type="transmembrane region" description="Helical" evidence="1">
    <location>
        <begin position="59"/>
        <end position="77"/>
    </location>
</feature>
<accession>A0A8H9LI17</accession>
<dbReference type="Proteomes" id="UP000614239">
    <property type="component" value="Unassembled WGS sequence"/>
</dbReference>
<keyword evidence="1" id="KW-0812">Transmembrane</keyword>
<feature type="transmembrane region" description="Helical" evidence="1">
    <location>
        <begin position="25"/>
        <end position="47"/>
    </location>
</feature>
<sequence length="132" mass="13038">MTVLFYASISVAGLDISDPAHRAGVLLALAAGLDALAAGMAAGALFYTPLAAPTASGAYSSAGTALAVLSTVIPCALDQINLGRLSADTLSLLASPMPATSMALGIVMLRQMPDIGELPGLVLVSLAVAGRS</sequence>
<name>A0A8H9LI17_9ACTO</name>
<proteinExistence type="predicted"/>
<protein>
    <recommendedName>
        <fullName evidence="4">EamA family transporter</fullName>
    </recommendedName>
</protein>
<dbReference type="AlphaFoldDB" id="A0A8H9LI17"/>
<reference evidence="2" key="2">
    <citation type="submission" date="2020-09" db="EMBL/GenBank/DDBJ databases">
        <authorList>
            <person name="Sun Q."/>
            <person name="Zhou Y."/>
        </authorList>
    </citation>
    <scope>NUCLEOTIDE SEQUENCE</scope>
    <source>
        <strain evidence="2">CGMCC 4.7372</strain>
    </source>
</reference>
<gene>
    <name evidence="2" type="ORF">GCM10011612_04500</name>
</gene>
<dbReference type="EMBL" id="BMNJ01000001">
    <property type="protein sequence ID" value="GGO95792.1"/>
    <property type="molecule type" value="Genomic_DNA"/>
</dbReference>